<evidence type="ECO:0000313" key="3">
    <source>
        <dbReference type="EMBL" id="KAK7998868.1"/>
    </source>
</evidence>
<feature type="transmembrane region" description="Helical" evidence="2">
    <location>
        <begin position="21"/>
        <end position="42"/>
    </location>
</feature>
<keyword evidence="2" id="KW-0472">Membrane</keyword>
<comment type="caution">
    <text evidence="3">The sequence shown here is derived from an EMBL/GenBank/DDBJ whole genome shotgun (WGS) entry which is preliminary data.</text>
</comment>
<feature type="region of interest" description="Disordered" evidence="1">
    <location>
        <begin position="63"/>
        <end position="93"/>
    </location>
</feature>
<evidence type="ECO:0000256" key="2">
    <source>
        <dbReference type="SAM" id="Phobius"/>
    </source>
</evidence>
<reference evidence="3 4" key="1">
    <citation type="submission" date="2023-01" db="EMBL/GenBank/DDBJ databases">
        <title>Analysis of 21 Apiospora genomes using comparative genomics revels a genus with tremendous synthesis potential of carbohydrate active enzymes and secondary metabolites.</title>
        <authorList>
            <person name="Sorensen T."/>
        </authorList>
    </citation>
    <scope>NUCLEOTIDE SEQUENCE [LARGE SCALE GENOMIC DNA]</scope>
    <source>
        <strain evidence="3 4">CBS 20057</strain>
    </source>
</reference>
<keyword evidence="2" id="KW-0812">Transmembrane</keyword>
<keyword evidence="4" id="KW-1185">Reference proteome</keyword>
<protein>
    <submittedName>
        <fullName evidence="3">Uncharacterized protein</fullName>
    </submittedName>
</protein>
<name>A0ABR1R405_9PEZI</name>
<dbReference type="EMBL" id="JAQQWI010000019">
    <property type="protein sequence ID" value="KAK7998868.1"/>
    <property type="molecule type" value="Genomic_DNA"/>
</dbReference>
<gene>
    <name evidence="3" type="ORF">PG991_014543</name>
</gene>
<keyword evidence="2" id="KW-1133">Transmembrane helix</keyword>
<organism evidence="3 4">
    <name type="scientific">Apiospora marii</name>
    <dbReference type="NCBI Taxonomy" id="335849"/>
    <lineage>
        <taxon>Eukaryota</taxon>
        <taxon>Fungi</taxon>
        <taxon>Dikarya</taxon>
        <taxon>Ascomycota</taxon>
        <taxon>Pezizomycotina</taxon>
        <taxon>Sordariomycetes</taxon>
        <taxon>Xylariomycetidae</taxon>
        <taxon>Amphisphaeriales</taxon>
        <taxon>Apiosporaceae</taxon>
        <taxon>Apiospora</taxon>
    </lineage>
</organism>
<evidence type="ECO:0000256" key="1">
    <source>
        <dbReference type="SAM" id="MobiDB-lite"/>
    </source>
</evidence>
<proteinExistence type="predicted"/>
<accession>A0ABR1R405</accession>
<dbReference type="Proteomes" id="UP001396898">
    <property type="component" value="Unassembled WGS sequence"/>
</dbReference>
<feature type="region of interest" description="Disordered" evidence="1">
    <location>
        <begin position="222"/>
        <end position="243"/>
    </location>
</feature>
<sequence length="243" mass="25560">MPGFSHRLLEKTQSLAPNHRHALDTATFVFVIGTIIVIFLLVRDGSTQRPRAASLGEVPDCRGQLLGRQLGPDQGGSQIPQGPGEGPPLTQARTERGPHLVKLHVIHQSIHQRRPFRVDLGALGLERRPLPLRLVPADALGTAGEPDVVVAHVFTQDLSREPHGGQAERQRGGEAVGARSKLGLIVDGEKLVELLLEGRLAQVLDAAMAGCEQGPAAVPQVDDGGGALPATSLNTPFGVGGGP</sequence>
<evidence type="ECO:0000313" key="4">
    <source>
        <dbReference type="Proteomes" id="UP001396898"/>
    </source>
</evidence>